<dbReference type="CDD" id="cd05230">
    <property type="entry name" value="UGD_SDR_e"/>
    <property type="match status" value="1"/>
</dbReference>
<reference evidence="8 9" key="1">
    <citation type="submission" date="2020-01" db="EMBL/GenBank/DDBJ databases">
        <title>Whole-genome sequence of Heliobacterium undosum DSM 13378.</title>
        <authorList>
            <person name="Kyndt J.A."/>
            <person name="Meyer T.E."/>
        </authorList>
    </citation>
    <scope>NUCLEOTIDE SEQUENCE [LARGE SCALE GENOMIC DNA]</scope>
    <source>
        <strain evidence="8 9">DSM 13378</strain>
    </source>
</reference>
<dbReference type="Proteomes" id="UP000463470">
    <property type="component" value="Unassembled WGS sequence"/>
</dbReference>
<keyword evidence="9" id="KW-1185">Reference proteome</keyword>
<dbReference type="Pfam" id="PF01370">
    <property type="entry name" value="Epimerase"/>
    <property type="match status" value="1"/>
</dbReference>
<dbReference type="PANTHER" id="PTHR43078">
    <property type="entry name" value="UDP-GLUCURONIC ACID DECARBOXYLASE-RELATED"/>
    <property type="match status" value="1"/>
</dbReference>
<evidence type="ECO:0000256" key="5">
    <source>
        <dbReference type="ARBA" id="ARBA00023027"/>
    </source>
</evidence>
<keyword evidence="4" id="KW-0210">Decarboxylase</keyword>
<dbReference type="EMBL" id="WXEY01000002">
    <property type="protein sequence ID" value="MZP28783.1"/>
    <property type="molecule type" value="Genomic_DNA"/>
</dbReference>
<evidence type="ECO:0000256" key="4">
    <source>
        <dbReference type="ARBA" id="ARBA00022793"/>
    </source>
</evidence>
<dbReference type="GO" id="GO:0070403">
    <property type="term" value="F:NAD+ binding"/>
    <property type="evidence" value="ECO:0007669"/>
    <property type="project" value="InterPro"/>
</dbReference>
<dbReference type="FunFam" id="3.40.50.720:FF:000150">
    <property type="entry name" value="UDP-glucuronic acid decarboxylase 6"/>
    <property type="match status" value="1"/>
</dbReference>
<comment type="cofactor">
    <cofactor evidence="1">
        <name>NAD(+)</name>
        <dbReference type="ChEBI" id="CHEBI:57540"/>
    </cofactor>
</comment>
<evidence type="ECO:0000256" key="1">
    <source>
        <dbReference type="ARBA" id="ARBA00001911"/>
    </source>
</evidence>
<proteinExistence type="predicted"/>
<keyword evidence="6" id="KW-0456">Lyase</keyword>
<dbReference type="InterPro" id="IPR001509">
    <property type="entry name" value="Epimerase_deHydtase"/>
</dbReference>
<comment type="subcellular location">
    <subcellularLocation>
        <location evidence="2">Cytoplasm</location>
    </subcellularLocation>
</comment>
<dbReference type="SUPFAM" id="SSF51735">
    <property type="entry name" value="NAD(P)-binding Rossmann-fold domains"/>
    <property type="match status" value="1"/>
</dbReference>
<evidence type="ECO:0000256" key="2">
    <source>
        <dbReference type="ARBA" id="ARBA00004496"/>
    </source>
</evidence>
<dbReference type="RefSeq" id="WP_161254905.1">
    <property type="nucleotide sequence ID" value="NZ_WXEY01000002.1"/>
</dbReference>
<evidence type="ECO:0000256" key="6">
    <source>
        <dbReference type="ARBA" id="ARBA00023239"/>
    </source>
</evidence>
<feature type="domain" description="NAD-dependent epimerase/dehydratase" evidence="7">
    <location>
        <begin position="9"/>
        <end position="244"/>
    </location>
</feature>
<evidence type="ECO:0000313" key="9">
    <source>
        <dbReference type="Proteomes" id="UP000463470"/>
    </source>
</evidence>
<dbReference type="Gene3D" id="3.40.50.720">
    <property type="entry name" value="NAD(P)-binding Rossmann-like Domain"/>
    <property type="match status" value="1"/>
</dbReference>
<dbReference type="InterPro" id="IPR036291">
    <property type="entry name" value="NAD(P)-bd_dom_sf"/>
</dbReference>
<evidence type="ECO:0000259" key="7">
    <source>
        <dbReference type="Pfam" id="PF01370"/>
    </source>
</evidence>
<evidence type="ECO:0000256" key="3">
    <source>
        <dbReference type="ARBA" id="ARBA00022490"/>
    </source>
</evidence>
<dbReference type="InterPro" id="IPR044516">
    <property type="entry name" value="UXS-like"/>
</dbReference>
<keyword evidence="5" id="KW-0520">NAD</keyword>
<dbReference type="OrthoDB" id="9811743at2"/>
<sequence length="325" mass="36796">MGNLRRKRILVAGGAGFIGSHLCDALIRDGHDVICLDNYYTGRKENVYHLLNHPRFSLVEHDVELPLELDAEEIYDLACPASPVHYSRRPIQTLRTNVLGALNLLELANRKQAKILLASTSEVYGDPEVHPQREDYLGNVNPIGRRACYDEGKRCAETLFFDYRREKGVNIRVVRIFNTYGPRMNNDDGRVISNLIVQALAGGDMTIYGDGSQTRSFCYIDDLIEGMVRMMNGADDFPGPVNLGNPAETTILELASQVRALTGSASRFVFQPRPEDDPKRRRPDIKLAKERLNWTPKTSLDEGLRSTIEFFRSQHVKEEYGKITR</sequence>
<organism evidence="8 9">
    <name type="scientific">Heliomicrobium undosum</name>
    <dbReference type="NCBI Taxonomy" id="121734"/>
    <lineage>
        <taxon>Bacteria</taxon>
        <taxon>Bacillati</taxon>
        <taxon>Bacillota</taxon>
        <taxon>Clostridia</taxon>
        <taxon>Eubacteriales</taxon>
        <taxon>Heliobacteriaceae</taxon>
        <taxon>Heliomicrobium</taxon>
    </lineage>
</organism>
<dbReference type="PANTHER" id="PTHR43078:SF6">
    <property type="entry name" value="UDP-GLUCURONIC ACID DECARBOXYLASE 1"/>
    <property type="match status" value="1"/>
</dbReference>
<dbReference type="GO" id="GO:0033320">
    <property type="term" value="P:UDP-D-xylose biosynthetic process"/>
    <property type="evidence" value="ECO:0007669"/>
    <property type="project" value="UniProtKB-UniPathway"/>
</dbReference>
<dbReference type="UniPathway" id="UPA00796">
    <property type="reaction ID" value="UER00771"/>
</dbReference>
<evidence type="ECO:0000313" key="8">
    <source>
        <dbReference type="EMBL" id="MZP28783.1"/>
    </source>
</evidence>
<accession>A0A845KYV2</accession>
<gene>
    <name evidence="8" type="ORF">GTO91_03550</name>
</gene>
<comment type="caution">
    <text evidence="8">The sequence shown here is derived from an EMBL/GenBank/DDBJ whole genome shotgun (WGS) entry which is preliminary data.</text>
</comment>
<keyword evidence="3" id="KW-0963">Cytoplasm</keyword>
<dbReference type="GO" id="GO:0042732">
    <property type="term" value="P:D-xylose metabolic process"/>
    <property type="evidence" value="ECO:0007669"/>
    <property type="project" value="InterPro"/>
</dbReference>
<dbReference type="GO" id="GO:0048040">
    <property type="term" value="F:UDP-glucuronate decarboxylase activity"/>
    <property type="evidence" value="ECO:0007669"/>
    <property type="project" value="TreeGrafter"/>
</dbReference>
<name>A0A845KYV2_9FIRM</name>
<protein>
    <submittedName>
        <fullName evidence="8">NAD-dependent epimerase/dehydratase family protein</fullName>
    </submittedName>
</protein>
<dbReference type="AlphaFoldDB" id="A0A845KYV2"/>
<dbReference type="GO" id="GO:0005737">
    <property type="term" value="C:cytoplasm"/>
    <property type="evidence" value="ECO:0007669"/>
    <property type="project" value="UniProtKB-SubCell"/>
</dbReference>